<feature type="compositionally biased region" description="Basic and acidic residues" evidence="12">
    <location>
        <begin position="291"/>
        <end position="300"/>
    </location>
</feature>
<evidence type="ECO:0000256" key="5">
    <source>
        <dbReference type="ARBA" id="ARBA00022741"/>
    </source>
</evidence>
<dbReference type="EnsemblMetazoa" id="XM_030997758">
    <property type="protein sequence ID" value="XP_030853618"/>
    <property type="gene ID" value="LOC764757"/>
</dbReference>
<reference evidence="15" key="1">
    <citation type="submission" date="2015-02" db="EMBL/GenBank/DDBJ databases">
        <title>Genome sequencing for Strongylocentrotus purpuratus.</title>
        <authorList>
            <person name="Murali S."/>
            <person name="Liu Y."/>
            <person name="Vee V."/>
            <person name="English A."/>
            <person name="Wang M."/>
            <person name="Skinner E."/>
            <person name="Han Y."/>
            <person name="Muzny D.M."/>
            <person name="Worley K.C."/>
            <person name="Gibbs R.A."/>
        </authorList>
    </citation>
    <scope>NUCLEOTIDE SEQUENCE</scope>
</reference>
<comment type="catalytic activity">
    <reaction evidence="8">
        <text>thiamine + UTP = thiamine diphosphate + UMP + H(+)</text>
        <dbReference type="Rhea" id="RHEA:79423"/>
        <dbReference type="ChEBI" id="CHEBI:15378"/>
        <dbReference type="ChEBI" id="CHEBI:18385"/>
        <dbReference type="ChEBI" id="CHEBI:46398"/>
        <dbReference type="ChEBI" id="CHEBI:57865"/>
        <dbReference type="ChEBI" id="CHEBI:58937"/>
    </reaction>
    <physiologicalReaction direction="left-to-right" evidence="8">
        <dbReference type="Rhea" id="RHEA:79424"/>
    </physiologicalReaction>
</comment>
<comment type="function">
    <text evidence="9">Catalyzes the phosphorylation of thiamine to thiamine pyrophosphate (TPP) utilizing UTP and therefore links the biosynthesis of TPP to pyrimidines metabolism. By producing thiamine pyrophosphate, a cofactor of the mitochondrial pyruvate dehydrogenase indirectly regulates pyruvate oxidation and lipogenesis. Although it can also catalyze thiamine phosphorylation using ATP and CTP in vitro, it does so with significantly lower efficiency and without physiological relevance evidence.</text>
</comment>
<dbReference type="InterPro" id="IPR006282">
    <property type="entry name" value="Thi_PPkinase"/>
</dbReference>
<dbReference type="PANTHER" id="PTHR13622:SF8">
    <property type="entry name" value="THIAMIN PYROPHOSPHOKINASE 1"/>
    <property type="match status" value="1"/>
</dbReference>
<proteinExistence type="inferred from homology"/>
<dbReference type="PANTHER" id="PTHR13622">
    <property type="entry name" value="THIAMIN PYROPHOSPHOKINASE"/>
    <property type="match status" value="1"/>
</dbReference>
<dbReference type="InParanoid" id="A0A7M7T4P1"/>
<dbReference type="KEGG" id="spu:764757"/>
<evidence type="ECO:0000256" key="2">
    <source>
        <dbReference type="ARBA" id="ARBA00006785"/>
    </source>
</evidence>
<comment type="subunit">
    <text evidence="3">Homodimer.</text>
</comment>
<evidence type="ECO:0000256" key="6">
    <source>
        <dbReference type="ARBA" id="ARBA00022777"/>
    </source>
</evidence>
<dbReference type="AlphaFoldDB" id="A0A7M7T4P1"/>
<dbReference type="GO" id="GO:0030975">
    <property type="term" value="F:thiamine binding"/>
    <property type="evidence" value="ECO:0007669"/>
    <property type="project" value="InterPro"/>
</dbReference>
<dbReference type="OrthoDB" id="25149at2759"/>
<dbReference type="OMA" id="TDMCKAL"/>
<evidence type="ECO:0000256" key="12">
    <source>
        <dbReference type="SAM" id="MobiDB-lite"/>
    </source>
</evidence>
<evidence type="ECO:0000256" key="7">
    <source>
        <dbReference type="ARBA" id="ARBA00022840"/>
    </source>
</evidence>
<dbReference type="Proteomes" id="UP000007110">
    <property type="component" value="Unassembled WGS sequence"/>
</dbReference>
<keyword evidence="4" id="KW-0808">Transferase</keyword>
<dbReference type="FunCoup" id="A0A7M7T4P1">
    <property type="interactions" value="508"/>
</dbReference>
<organism evidence="14 15">
    <name type="scientific">Strongylocentrotus purpuratus</name>
    <name type="common">Purple sea urchin</name>
    <dbReference type="NCBI Taxonomy" id="7668"/>
    <lineage>
        <taxon>Eukaryota</taxon>
        <taxon>Metazoa</taxon>
        <taxon>Echinodermata</taxon>
        <taxon>Eleutherozoa</taxon>
        <taxon>Echinozoa</taxon>
        <taxon>Echinoidea</taxon>
        <taxon>Euechinoidea</taxon>
        <taxon>Echinacea</taxon>
        <taxon>Camarodonta</taxon>
        <taxon>Echinidea</taxon>
        <taxon>Strongylocentrotidae</taxon>
        <taxon>Strongylocentrotus</taxon>
    </lineage>
</organism>
<dbReference type="GO" id="GO:0004788">
    <property type="term" value="F:thiamine diphosphokinase activity"/>
    <property type="evidence" value="ECO:0000318"/>
    <property type="project" value="GO_Central"/>
</dbReference>
<feature type="region of interest" description="Disordered" evidence="12">
    <location>
        <begin position="277"/>
        <end position="300"/>
    </location>
</feature>
<dbReference type="InterPro" id="IPR007371">
    <property type="entry name" value="TPK_catalytic"/>
</dbReference>
<reference evidence="14" key="2">
    <citation type="submission" date="2021-01" db="UniProtKB">
        <authorList>
            <consortium name="EnsemblMetazoa"/>
        </authorList>
    </citation>
    <scope>IDENTIFICATION</scope>
</reference>
<evidence type="ECO:0000256" key="1">
    <source>
        <dbReference type="ARBA" id="ARBA00005078"/>
    </source>
</evidence>
<dbReference type="InterPro" id="IPR036371">
    <property type="entry name" value="TPK_B1-bd_sf"/>
</dbReference>
<keyword evidence="15" id="KW-1185">Reference proteome</keyword>
<accession>A0A7M7T4P1</accession>
<keyword evidence="6" id="KW-0418">Kinase</keyword>
<name>A0A7M7T4P1_STRPU</name>
<evidence type="ECO:0000256" key="11">
    <source>
        <dbReference type="ARBA" id="ARBA00076797"/>
    </source>
</evidence>
<sequence length="300" mass="32934">MLHIGWLLGRCVSYADSTSTRMAAEKLWSPLSCFQPGLQKDANVALIILNRPIHDVQPLLKRIWDGAVIRAAADGGANRLQECMSQEDHRYVPDIVSGDFDSVREEVVQYCKERGSDVIHTPDQNSTDFTKCLKIVVNIVKKKSLAVDRIVVFGAFGGRIDQTIANINTLFLASAVTDLPVYLLGDDSLACLLFPGRHRIKVDTGLEAEWCGLIPIGTECKRASTTGLKWNLDNQSMQFGGMVSTSNSYAPDAQEVTVSTEQPLLWTMGIQTLTSEGHNGSLSYNGSSEQSKQEVPESRS</sequence>
<evidence type="ECO:0000259" key="13">
    <source>
        <dbReference type="SMART" id="SM00983"/>
    </source>
</evidence>
<evidence type="ECO:0000313" key="15">
    <source>
        <dbReference type="Proteomes" id="UP000007110"/>
    </source>
</evidence>
<evidence type="ECO:0000256" key="3">
    <source>
        <dbReference type="ARBA" id="ARBA00011738"/>
    </source>
</evidence>
<dbReference type="GO" id="GO:0005829">
    <property type="term" value="C:cytosol"/>
    <property type="evidence" value="ECO:0007669"/>
    <property type="project" value="UniProtKB-ARBA"/>
</dbReference>
<dbReference type="NCBIfam" id="TIGR01378">
    <property type="entry name" value="thi_PPkinase"/>
    <property type="match status" value="1"/>
</dbReference>
<dbReference type="Gene3D" id="3.40.50.10240">
    <property type="entry name" value="Thiamin pyrophosphokinase, catalytic domain"/>
    <property type="match status" value="1"/>
</dbReference>
<feature type="compositionally biased region" description="Polar residues" evidence="12">
    <location>
        <begin position="277"/>
        <end position="290"/>
    </location>
</feature>
<dbReference type="SUPFAM" id="SSF63862">
    <property type="entry name" value="Thiamin pyrophosphokinase, substrate-binding domain"/>
    <property type="match status" value="1"/>
</dbReference>
<dbReference type="GeneID" id="764757"/>
<evidence type="ECO:0000256" key="4">
    <source>
        <dbReference type="ARBA" id="ARBA00022679"/>
    </source>
</evidence>
<dbReference type="GO" id="GO:0006772">
    <property type="term" value="P:thiamine metabolic process"/>
    <property type="evidence" value="ECO:0007669"/>
    <property type="project" value="InterPro"/>
</dbReference>
<dbReference type="GO" id="GO:0005524">
    <property type="term" value="F:ATP binding"/>
    <property type="evidence" value="ECO:0007669"/>
    <property type="project" value="UniProtKB-KW"/>
</dbReference>
<dbReference type="GO" id="GO:0016301">
    <property type="term" value="F:kinase activity"/>
    <property type="evidence" value="ECO:0007669"/>
    <property type="project" value="UniProtKB-KW"/>
</dbReference>
<dbReference type="RefSeq" id="XP_030853618.1">
    <property type="nucleotide sequence ID" value="XM_030997758.1"/>
</dbReference>
<comment type="similarity">
    <text evidence="2">Belongs to the thiamine pyrophosphokinase family.</text>
</comment>
<protein>
    <recommendedName>
        <fullName evidence="10">Thiamine pyrophosphokinase 1</fullName>
    </recommendedName>
    <alternativeName>
        <fullName evidence="11">Thiamin pyrophosphokinase 1</fullName>
    </alternativeName>
</protein>
<evidence type="ECO:0000256" key="10">
    <source>
        <dbReference type="ARBA" id="ARBA00074758"/>
    </source>
</evidence>
<keyword evidence="5" id="KW-0547">Nucleotide-binding</keyword>
<dbReference type="InterPro" id="IPR036759">
    <property type="entry name" value="TPK_catalytic_sf"/>
</dbReference>
<feature type="domain" description="Thiamin pyrophosphokinase thiamin-binding" evidence="13">
    <location>
        <begin position="196"/>
        <end position="264"/>
    </location>
</feature>
<comment type="pathway">
    <text evidence="1">Cofactor biosynthesis; thiamine diphosphate biosynthesis; thiamine diphosphate from thiamine: step 1/1.</text>
</comment>
<dbReference type="InterPro" id="IPR007373">
    <property type="entry name" value="Thiamin_PyroPKinase_B1-bd"/>
</dbReference>
<dbReference type="Pfam" id="PF04265">
    <property type="entry name" value="TPK_B1_binding"/>
    <property type="match status" value="1"/>
</dbReference>
<dbReference type="FunFam" id="2.60.120.320:FF:000002">
    <property type="entry name" value="Thiamine pyrophosphokinase"/>
    <property type="match status" value="1"/>
</dbReference>
<dbReference type="SUPFAM" id="SSF63999">
    <property type="entry name" value="Thiamin pyrophosphokinase, catalytic domain"/>
    <property type="match status" value="1"/>
</dbReference>
<evidence type="ECO:0000256" key="9">
    <source>
        <dbReference type="ARBA" id="ARBA00055888"/>
    </source>
</evidence>
<dbReference type="CDD" id="cd07995">
    <property type="entry name" value="TPK"/>
    <property type="match status" value="1"/>
</dbReference>
<dbReference type="Gene3D" id="2.60.120.320">
    <property type="entry name" value="Thiamin pyrophosphokinase, thiamin-binding domain"/>
    <property type="match status" value="1"/>
</dbReference>
<evidence type="ECO:0000256" key="8">
    <source>
        <dbReference type="ARBA" id="ARBA00050898"/>
    </source>
</evidence>
<dbReference type="SMART" id="SM00983">
    <property type="entry name" value="TPK_B1_binding"/>
    <property type="match status" value="1"/>
</dbReference>
<dbReference type="GO" id="GO:0009229">
    <property type="term" value="P:thiamine diphosphate biosynthetic process"/>
    <property type="evidence" value="ECO:0000318"/>
    <property type="project" value="GO_Central"/>
</dbReference>
<dbReference type="Pfam" id="PF04263">
    <property type="entry name" value="TPK_catalytic"/>
    <property type="match status" value="1"/>
</dbReference>
<keyword evidence="7" id="KW-0067">ATP-binding</keyword>
<dbReference type="FunFam" id="3.40.50.10240:FF:000006">
    <property type="entry name" value="Thiamin pyrophosphokinase 1"/>
    <property type="match status" value="1"/>
</dbReference>
<evidence type="ECO:0000313" key="14">
    <source>
        <dbReference type="EnsemblMetazoa" id="XP_030853618"/>
    </source>
</evidence>